<keyword evidence="5" id="KW-0653">Protein transport</keyword>
<dbReference type="Gene3D" id="3.30.70.3220">
    <property type="match status" value="1"/>
</dbReference>
<keyword evidence="8 9" id="KW-0472">Membrane</keyword>
<dbReference type="Gene3D" id="1.20.1640.10">
    <property type="entry name" value="Multidrug efflux transporter AcrB transmembrane domain"/>
    <property type="match status" value="1"/>
</dbReference>
<dbReference type="Gene3D" id="3.30.1360.200">
    <property type="match status" value="1"/>
</dbReference>
<evidence type="ECO:0000256" key="9">
    <source>
        <dbReference type="SAM" id="Phobius"/>
    </source>
</evidence>
<proteinExistence type="inferred from homology"/>
<dbReference type="GO" id="GO:0005886">
    <property type="term" value="C:plasma membrane"/>
    <property type="evidence" value="ECO:0007669"/>
    <property type="project" value="UniProtKB-SubCell"/>
</dbReference>
<dbReference type="AlphaFoldDB" id="A0A381UHW7"/>
<dbReference type="HAMAP" id="MF_01463_B">
    <property type="entry name" value="SecD_B"/>
    <property type="match status" value="1"/>
</dbReference>
<dbReference type="InterPro" id="IPR048634">
    <property type="entry name" value="SecD_SecF_C"/>
</dbReference>
<dbReference type="Pfam" id="PF21760">
    <property type="entry name" value="SecD_1st"/>
    <property type="match status" value="1"/>
</dbReference>
<dbReference type="PRINTS" id="PR00702">
    <property type="entry name" value="ACRIFLAVINRP"/>
</dbReference>
<feature type="transmembrane region" description="Helical" evidence="9">
    <location>
        <begin position="474"/>
        <end position="493"/>
    </location>
</feature>
<dbReference type="GO" id="GO:0015450">
    <property type="term" value="F:protein-transporting ATPase activity"/>
    <property type="evidence" value="ECO:0007669"/>
    <property type="project" value="InterPro"/>
</dbReference>
<feature type="domain" description="Protein translocase subunit SecDF P1" evidence="11">
    <location>
        <begin position="146"/>
        <end position="204"/>
    </location>
</feature>
<dbReference type="SUPFAM" id="SSF82866">
    <property type="entry name" value="Multidrug efflux transporter AcrB transmembrane domain"/>
    <property type="match status" value="1"/>
</dbReference>
<dbReference type="PANTHER" id="PTHR30081">
    <property type="entry name" value="PROTEIN-EXPORT MEMBRANE PROTEIN SEC"/>
    <property type="match status" value="1"/>
</dbReference>
<feature type="transmembrane region" description="Helical" evidence="9">
    <location>
        <begin position="597"/>
        <end position="621"/>
    </location>
</feature>
<protein>
    <recommendedName>
        <fullName evidence="14">Protein translocase subunit SecD</fullName>
    </recommendedName>
</protein>
<evidence type="ECO:0000256" key="8">
    <source>
        <dbReference type="ARBA" id="ARBA00023136"/>
    </source>
</evidence>
<dbReference type="Pfam" id="PF22599">
    <property type="entry name" value="SecDF_P1_head"/>
    <property type="match status" value="1"/>
</dbReference>
<evidence type="ECO:0008006" key="14">
    <source>
        <dbReference type="Google" id="ProtNLM"/>
    </source>
</evidence>
<feature type="transmembrane region" description="Helical" evidence="9">
    <location>
        <begin position="524"/>
        <end position="545"/>
    </location>
</feature>
<dbReference type="Pfam" id="PF02355">
    <property type="entry name" value="SecD_SecF_C"/>
    <property type="match status" value="1"/>
</dbReference>
<dbReference type="InterPro" id="IPR048631">
    <property type="entry name" value="SecD_1st"/>
</dbReference>
<evidence type="ECO:0000256" key="1">
    <source>
        <dbReference type="ARBA" id="ARBA00004651"/>
    </source>
</evidence>
<evidence type="ECO:0000256" key="2">
    <source>
        <dbReference type="ARBA" id="ARBA00022448"/>
    </source>
</evidence>
<feature type="domain" description="SecDF P1 head subdomain" evidence="12">
    <location>
        <begin position="352"/>
        <end position="452"/>
    </location>
</feature>
<accession>A0A381UHW7</accession>
<dbReference type="InterPro" id="IPR005791">
    <property type="entry name" value="SecD"/>
</dbReference>
<keyword evidence="7" id="KW-0811">Translocation</keyword>
<dbReference type="EMBL" id="UINC01006472">
    <property type="protein sequence ID" value="SVA27729.1"/>
    <property type="molecule type" value="Genomic_DNA"/>
</dbReference>
<keyword evidence="2" id="KW-0813">Transport</keyword>
<evidence type="ECO:0000256" key="7">
    <source>
        <dbReference type="ARBA" id="ARBA00023010"/>
    </source>
</evidence>
<dbReference type="InterPro" id="IPR022813">
    <property type="entry name" value="SecD/SecF_arch_bac"/>
</dbReference>
<dbReference type="NCBIfam" id="TIGR01129">
    <property type="entry name" value="secD"/>
    <property type="match status" value="1"/>
</dbReference>
<name>A0A381UHW7_9ZZZZ</name>
<comment type="subcellular location">
    <subcellularLocation>
        <location evidence="1">Cell membrane</location>
        <topology evidence="1">Multi-pass membrane protein</topology>
    </subcellularLocation>
</comment>
<feature type="transmembrane region" description="Helical" evidence="9">
    <location>
        <begin position="498"/>
        <end position="518"/>
    </location>
</feature>
<evidence type="ECO:0000259" key="10">
    <source>
        <dbReference type="Pfam" id="PF02355"/>
    </source>
</evidence>
<evidence type="ECO:0000256" key="4">
    <source>
        <dbReference type="ARBA" id="ARBA00022692"/>
    </source>
</evidence>
<sequence length="635" mass="69915">MFGKNTPRLIVIGVVLLWALYALFPTIKYNTLSENEKTSMEEEGILEQLEKKTIRRGLDLQGGMHIVLEVDIPTLVENLASNKNNRFYEVFDKVKTGDEMSAEDFINRFATEAKSQDLRLNRYYMDYGSDPVSIQAALEDEATDAINRALEILQNRVDEFGVSEPTIQKQGNRRVIVELAGIQDPDRARSLLQSTALLEFALLKDGAVTQNLLTRVDRTLKGSDDLEDLLETKEDSTDKEQAPIETETRVADEEEVSLTELFGTTEEDTTAEDTTEVLVDKDLFEERPFSSLLRQIGNDLGVPEQNMRAVNKIMEMSDIQDILKGGEGRLSMSKEKDTWTLPEGGSESFYRMYHLEAEAGLTGGVIEEALATLYNGQPIVTLGMNSEGAKTWSRLTGANVGRRLAILLDGNVHMAPVIRTKISDGQTQVEGFANMNEAKDIAIVLRAGALPAPVDIIEERTVGPSLGQDSIDQGTQSIIIGLVLVLAFMVFYYRGAGLIASFAVLWNLILVLSILAMLKATLTLPGIAGLILTVGMAVDANVIIFERIREELVKGKTPRSAIDSGYSRAITTIIDANVTTILAALVLMQFGTGPIRGFAVVLFWGIATSMFTAIFTTRTIFNLIAAKRDLKTLSI</sequence>
<reference evidence="13" key="1">
    <citation type="submission" date="2018-05" db="EMBL/GenBank/DDBJ databases">
        <authorList>
            <person name="Lanie J.A."/>
            <person name="Ng W.-L."/>
            <person name="Kazmierczak K.M."/>
            <person name="Andrzejewski T.M."/>
            <person name="Davidsen T.M."/>
            <person name="Wayne K.J."/>
            <person name="Tettelin H."/>
            <person name="Glass J.I."/>
            <person name="Rusch D."/>
            <person name="Podicherti R."/>
            <person name="Tsui H.-C.T."/>
            <person name="Winkler M.E."/>
        </authorList>
    </citation>
    <scope>NUCLEOTIDE SEQUENCE</scope>
</reference>
<evidence type="ECO:0000256" key="3">
    <source>
        <dbReference type="ARBA" id="ARBA00022475"/>
    </source>
</evidence>
<dbReference type="PANTHER" id="PTHR30081:SF1">
    <property type="entry name" value="PROTEIN TRANSLOCASE SUBUNIT SECD"/>
    <property type="match status" value="1"/>
</dbReference>
<dbReference type="FunFam" id="1.20.1640.10:FF:000004">
    <property type="entry name" value="Protein translocase subunit SecD"/>
    <property type="match status" value="1"/>
</dbReference>
<keyword evidence="4 9" id="KW-0812">Transmembrane</keyword>
<dbReference type="InterPro" id="IPR054384">
    <property type="entry name" value="SecDF_P1_head"/>
</dbReference>
<feature type="transmembrane region" description="Helical" evidence="9">
    <location>
        <begin position="566"/>
        <end position="591"/>
    </location>
</feature>
<dbReference type="GO" id="GO:0006886">
    <property type="term" value="P:intracellular protein transport"/>
    <property type="evidence" value="ECO:0007669"/>
    <property type="project" value="InterPro"/>
</dbReference>
<evidence type="ECO:0000313" key="13">
    <source>
        <dbReference type="EMBL" id="SVA27729.1"/>
    </source>
</evidence>
<dbReference type="InterPro" id="IPR055344">
    <property type="entry name" value="SecD_SecF_C_bact"/>
</dbReference>
<dbReference type="NCBIfam" id="TIGR00916">
    <property type="entry name" value="2A0604s01"/>
    <property type="match status" value="1"/>
</dbReference>
<keyword evidence="3" id="KW-1003">Cell membrane</keyword>
<keyword evidence="6 9" id="KW-1133">Transmembrane helix</keyword>
<evidence type="ECO:0000256" key="6">
    <source>
        <dbReference type="ARBA" id="ARBA00022989"/>
    </source>
</evidence>
<evidence type="ECO:0000256" key="5">
    <source>
        <dbReference type="ARBA" id="ARBA00022927"/>
    </source>
</evidence>
<evidence type="ECO:0000259" key="11">
    <source>
        <dbReference type="Pfam" id="PF21760"/>
    </source>
</evidence>
<dbReference type="InterPro" id="IPR001036">
    <property type="entry name" value="Acrflvin-R"/>
</dbReference>
<gene>
    <name evidence="13" type="ORF">METZ01_LOCUS80583</name>
</gene>
<evidence type="ECO:0000259" key="12">
    <source>
        <dbReference type="Pfam" id="PF22599"/>
    </source>
</evidence>
<organism evidence="13">
    <name type="scientific">marine metagenome</name>
    <dbReference type="NCBI Taxonomy" id="408172"/>
    <lineage>
        <taxon>unclassified sequences</taxon>
        <taxon>metagenomes</taxon>
        <taxon>ecological metagenomes</taxon>
    </lineage>
</organism>
<feature type="domain" description="Protein export membrane protein SecD/SecF C-terminal" evidence="10">
    <location>
        <begin position="455"/>
        <end position="624"/>
    </location>
</feature>